<reference evidence="2 3" key="1">
    <citation type="submission" date="2020-07" db="EMBL/GenBank/DDBJ databases">
        <title>Halosimplex pelagicum sp. nov. and Halosimplex rubrum sp. nov., isolated from salted brown alga Laminaria, and emended description of the genus Halosimplex.</title>
        <authorList>
            <person name="Cui H."/>
        </authorList>
    </citation>
    <scope>NUCLEOTIDE SEQUENCE [LARGE SCALE GENOMIC DNA]</scope>
    <source>
        <strain evidence="2 3">R27</strain>
    </source>
</reference>
<organism evidence="2 3">
    <name type="scientific">Halosimplex rubrum</name>
    <dbReference type="NCBI Taxonomy" id="869889"/>
    <lineage>
        <taxon>Archaea</taxon>
        <taxon>Methanobacteriati</taxon>
        <taxon>Methanobacteriota</taxon>
        <taxon>Stenosarchaea group</taxon>
        <taxon>Halobacteria</taxon>
        <taxon>Halobacteriales</taxon>
        <taxon>Haloarculaceae</taxon>
        <taxon>Halosimplex</taxon>
    </lineage>
</organism>
<accession>A0A7D5SZ60</accession>
<dbReference type="Pfam" id="PF18480">
    <property type="entry name" value="DUF5615"/>
    <property type="match status" value="1"/>
</dbReference>
<gene>
    <name evidence="2" type="ORF">HZS55_05805</name>
</gene>
<evidence type="ECO:0000313" key="3">
    <source>
        <dbReference type="Proteomes" id="UP000509667"/>
    </source>
</evidence>
<evidence type="ECO:0000259" key="1">
    <source>
        <dbReference type="Pfam" id="PF18480"/>
    </source>
</evidence>
<sequence length="114" mass="12919">MARLEFCTDENVPRAFVSALESNGFDVVHATEERGEDTVDESLLQWVASDDRVLVTNDRDFADLHTEHDHAGIAVYSNQSLTPGEFVTAIRRVDRQLSPESARNELVWLDSWTQ</sequence>
<dbReference type="EMBL" id="CP058910">
    <property type="protein sequence ID" value="QLH76848.1"/>
    <property type="molecule type" value="Genomic_DNA"/>
</dbReference>
<dbReference type="OrthoDB" id="209779at2157"/>
<protein>
    <submittedName>
        <fullName evidence="2">DUF5615 family PIN-like protein</fullName>
    </submittedName>
</protein>
<feature type="domain" description="DUF5615" evidence="1">
    <location>
        <begin position="6"/>
        <end position="109"/>
    </location>
</feature>
<dbReference type="AlphaFoldDB" id="A0A7D5SZ60"/>
<dbReference type="InterPro" id="IPR041049">
    <property type="entry name" value="DUF5615"/>
</dbReference>
<dbReference type="Proteomes" id="UP000509667">
    <property type="component" value="Chromosome"/>
</dbReference>
<evidence type="ECO:0000313" key="2">
    <source>
        <dbReference type="EMBL" id="QLH76848.1"/>
    </source>
</evidence>
<dbReference type="KEGG" id="hrr:HZS55_05805"/>
<proteinExistence type="predicted"/>
<dbReference type="RefSeq" id="WP_179910782.1">
    <property type="nucleotide sequence ID" value="NZ_CP058910.1"/>
</dbReference>
<dbReference type="GeneID" id="56077358"/>
<name>A0A7D5SZ60_9EURY</name>
<keyword evidence="3" id="KW-1185">Reference proteome</keyword>